<sequence>MAFLSPVLPSPALSPSLPANLIGNPSVDSDITRTATGPGLRLIRFEDGATPIPITPEEKIELEKSGLRYFDVTEVDVEAVFHESIRAGKSGVATKSIPTSPSKQDKVKPVIATLSQDNLKADLAALIKYKTRYYKSTTGATAANDLLTKLKSIASSASGSGGAVTVSAFSHTWGQTTSGPITIVGAHLDSINQADPVNGNSPGADDNGKIWMCQPHRGIPQVGRRWIQAFQPSRIPLGGLLGSAKVSAAYKQQGKAINAYMNLGMRASIVLRLDNSLIICNRHDRMAPDWNYPPNRFRQVRHSVLSPASSNIVTTGTAPILPSPPLARSLFLLIVSSLVPFSES</sequence>
<evidence type="ECO:0000313" key="1">
    <source>
        <dbReference type="EMBL" id="CAG8598577.1"/>
    </source>
</evidence>
<keyword evidence="2" id="KW-1185">Reference proteome</keyword>
<protein>
    <submittedName>
        <fullName evidence="1">9146_t:CDS:1</fullName>
    </submittedName>
</protein>
<proteinExistence type="predicted"/>
<reference evidence="1" key="1">
    <citation type="submission" date="2021-06" db="EMBL/GenBank/DDBJ databases">
        <authorList>
            <person name="Kallberg Y."/>
            <person name="Tangrot J."/>
            <person name="Rosling A."/>
        </authorList>
    </citation>
    <scope>NUCLEOTIDE SEQUENCE</scope>
    <source>
        <strain evidence="1">CL356</strain>
    </source>
</reference>
<name>A0ACA9MP36_9GLOM</name>
<comment type="caution">
    <text evidence="1">The sequence shown here is derived from an EMBL/GenBank/DDBJ whole genome shotgun (WGS) entry which is preliminary data.</text>
</comment>
<gene>
    <name evidence="1" type="ORF">ACOLOM_LOCUS6596</name>
</gene>
<dbReference type="EMBL" id="CAJVPT010013750">
    <property type="protein sequence ID" value="CAG8598577.1"/>
    <property type="molecule type" value="Genomic_DNA"/>
</dbReference>
<organism evidence="1 2">
    <name type="scientific">Acaulospora colombiana</name>
    <dbReference type="NCBI Taxonomy" id="27376"/>
    <lineage>
        <taxon>Eukaryota</taxon>
        <taxon>Fungi</taxon>
        <taxon>Fungi incertae sedis</taxon>
        <taxon>Mucoromycota</taxon>
        <taxon>Glomeromycotina</taxon>
        <taxon>Glomeromycetes</taxon>
        <taxon>Diversisporales</taxon>
        <taxon>Acaulosporaceae</taxon>
        <taxon>Acaulospora</taxon>
    </lineage>
</organism>
<dbReference type="Proteomes" id="UP000789525">
    <property type="component" value="Unassembled WGS sequence"/>
</dbReference>
<accession>A0ACA9MP36</accession>
<evidence type="ECO:0000313" key="2">
    <source>
        <dbReference type="Proteomes" id="UP000789525"/>
    </source>
</evidence>